<keyword evidence="8" id="KW-0547">Nucleotide-binding</keyword>
<keyword evidence="19" id="KW-1185">Reference proteome</keyword>
<dbReference type="GO" id="GO:0002229">
    <property type="term" value="P:defense response to oomycetes"/>
    <property type="evidence" value="ECO:0007669"/>
    <property type="project" value="UniProtKB-ARBA"/>
</dbReference>
<evidence type="ECO:0000313" key="17">
    <source>
        <dbReference type="EMBL" id="PKI72030.1"/>
    </source>
</evidence>
<evidence type="ECO:0000256" key="7">
    <source>
        <dbReference type="ARBA" id="ARBA00022734"/>
    </source>
</evidence>
<dbReference type="AlphaFoldDB" id="A0A218VUB8"/>
<evidence type="ECO:0000256" key="14">
    <source>
        <dbReference type="SAM" id="Phobius"/>
    </source>
</evidence>
<dbReference type="CDD" id="cd14066">
    <property type="entry name" value="STKc_IRAK"/>
    <property type="match status" value="1"/>
</dbReference>
<evidence type="ECO:0000256" key="11">
    <source>
        <dbReference type="ARBA" id="ARBA00023136"/>
    </source>
</evidence>
<dbReference type="Proteomes" id="UP000233551">
    <property type="component" value="Unassembled WGS sequence"/>
</dbReference>
<dbReference type="GO" id="GO:0005886">
    <property type="term" value="C:plasma membrane"/>
    <property type="evidence" value="ECO:0007669"/>
    <property type="project" value="UniProtKB-SubCell"/>
</dbReference>
<dbReference type="Gene3D" id="1.10.510.10">
    <property type="entry name" value="Transferase(Phosphotransferase) domain 1"/>
    <property type="match status" value="1"/>
</dbReference>
<dbReference type="Pfam" id="PF07714">
    <property type="entry name" value="PK_Tyr_Ser-Thr"/>
    <property type="match status" value="1"/>
</dbReference>
<dbReference type="EMBL" id="PGOL01000343">
    <property type="protein sequence ID" value="PKI72030.1"/>
    <property type="molecule type" value="Genomic_DNA"/>
</dbReference>
<comment type="similarity">
    <text evidence="2">In the N-terminal section; belongs to the leguminous lectin family.</text>
</comment>
<keyword evidence="10 14" id="KW-1133">Transmembrane helix</keyword>
<evidence type="ECO:0000256" key="8">
    <source>
        <dbReference type="ARBA" id="ARBA00022741"/>
    </source>
</evidence>
<evidence type="ECO:0000256" key="10">
    <source>
        <dbReference type="ARBA" id="ARBA00022989"/>
    </source>
</evidence>
<dbReference type="InterPro" id="IPR008271">
    <property type="entry name" value="Ser/Thr_kinase_AS"/>
</dbReference>
<keyword evidence="13" id="KW-0325">Glycoprotein</keyword>
<gene>
    <name evidence="16" type="ORF">CDL15_Pgr012017</name>
    <name evidence="17" type="ORF">CRG98_007576</name>
</gene>
<dbReference type="FunFam" id="3.30.200.20:FF:000745">
    <property type="entry name" value="Phytosulfokine receptor 2"/>
    <property type="match status" value="1"/>
</dbReference>
<feature type="transmembrane region" description="Helical" evidence="14">
    <location>
        <begin position="7"/>
        <end position="28"/>
    </location>
</feature>
<evidence type="ECO:0000313" key="19">
    <source>
        <dbReference type="Proteomes" id="UP000233551"/>
    </source>
</evidence>
<dbReference type="SUPFAM" id="SSF56112">
    <property type="entry name" value="Protein kinase-like (PK-like)"/>
    <property type="match status" value="1"/>
</dbReference>
<evidence type="ECO:0000256" key="3">
    <source>
        <dbReference type="ARBA" id="ARBA00010217"/>
    </source>
</evidence>
<dbReference type="EMBL" id="MTKT01005822">
    <property type="protein sequence ID" value="OWM63976.1"/>
    <property type="molecule type" value="Genomic_DNA"/>
</dbReference>
<proteinExistence type="inferred from homology"/>
<comment type="similarity">
    <text evidence="3">In the C-terminal section; belongs to the protein kinase superfamily. Ser/Thr protein kinase family.</text>
</comment>
<keyword evidence="6" id="KW-0732">Signal</keyword>
<dbReference type="PANTHER" id="PTHR48006:SF47">
    <property type="entry name" value="PHYTOSULFOKINE RECEPTOR 2-LIKE"/>
    <property type="match status" value="1"/>
</dbReference>
<evidence type="ECO:0000313" key="16">
    <source>
        <dbReference type="EMBL" id="OWM63976.1"/>
    </source>
</evidence>
<dbReference type="FunFam" id="1.10.510.10:FF:000240">
    <property type="entry name" value="Lectin-domain containing receptor kinase A4.3"/>
    <property type="match status" value="1"/>
</dbReference>
<sequence>MNTNIKAVIAAAAAGFSAGILIFTRILWVCCGRCKARNINSAGRGRQASAATDTAELSLITVDESASFDPSLQISMAELEEATKQFAPDLIVGDGGFGWVYKAQLSTGVTVAIKKLSPDALQGFREFRAEMETLCKLQHPNIVKMLGYCVSNTDRVLVYEFIEKGSLDLWLHNTSMESDNHVIWPGQAIEQFVPLSWAARVKIIQDVAGGLAYLHGLPEPIIHRDIKASNVLLDRNFNALIADFGLARWIDPLRTHLTTAVAGTMGYMPPEYRAGLNKATIKGDVYSFGILMFEVATGKDPNRPTNMAGGKGWKKYDIEVALIEWARRMLLREKEMEMIDPVITREGLDEAQVKEYFRIATLCTNEHNKKRASMTEVVGLLNRVLSS</sequence>
<organism evidence="16 18">
    <name type="scientific">Punica granatum</name>
    <name type="common">Pomegranate</name>
    <dbReference type="NCBI Taxonomy" id="22663"/>
    <lineage>
        <taxon>Eukaryota</taxon>
        <taxon>Viridiplantae</taxon>
        <taxon>Streptophyta</taxon>
        <taxon>Embryophyta</taxon>
        <taxon>Tracheophyta</taxon>
        <taxon>Spermatophyta</taxon>
        <taxon>Magnoliopsida</taxon>
        <taxon>eudicotyledons</taxon>
        <taxon>Gunneridae</taxon>
        <taxon>Pentapetalae</taxon>
        <taxon>rosids</taxon>
        <taxon>malvids</taxon>
        <taxon>Myrtales</taxon>
        <taxon>Lythraceae</taxon>
        <taxon>Punica</taxon>
    </lineage>
</organism>
<comment type="caution">
    <text evidence="16">The sequence shown here is derived from an EMBL/GenBank/DDBJ whole genome shotgun (WGS) entry which is preliminary data.</text>
</comment>
<dbReference type="PANTHER" id="PTHR48006">
    <property type="entry name" value="LEUCINE-RICH REPEAT-CONTAINING PROTEIN DDB_G0281931-RELATED"/>
    <property type="match status" value="1"/>
</dbReference>
<feature type="domain" description="Protein kinase" evidence="15">
    <location>
        <begin position="86"/>
        <end position="385"/>
    </location>
</feature>
<evidence type="ECO:0000256" key="6">
    <source>
        <dbReference type="ARBA" id="ARBA00022729"/>
    </source>
</evidence>
<keyword evidence="7" id="KW-0430">Lectin</keyword>
<comment type="subcellular location">
    <subcellularLocation>
        <location evidence="1">Cell membrane</location>
        <topology evidence="1">Single-pass type I membrane protein</topology>
    </subcellularLocation>
</comment>
<evidence type="ECO:0000256" key="4">
    <source>
        <dbReference type="ARBA" id="ARBA00022475"/>
    </source>
</evidence>
<dbReference type="GO" id="GO:0005524">
    <property type="term" value="F:ATP binding"/>
    <property type="evidence" value="ECO:0007669"/>
    <property type="project" value="UniProtKB-KW"/>
</dbReference>
<evidence type="ECO:0000256" key="13">
    <source>
        <dbReference type="ARBA" id="ARBA00023180"/>
    </source>
</evidence>
<reference evidence="17 19" key="3">
    <citation type="submission" date="2017-11" db="EMBL/GenBank/DDBJ databases">
        <title>De-novo sequencing of pomegranate (Punica granatum L.) genome.</title>
        <authorList>
            <person name="Akparov Z."/>
            <person name="Amiraslanov A."/>
            <person name="Hajiyeva S."/>
            <person name="Abbasov M."/>
            <person name="Kaur K."/>
            <person name="Hamwieh A."/>
            <person name="Solovyev V."/>
            <person name="Salamov A."/>
            <person name="Braich B."/>
            <person name="Kosarev P."/>
            <person name="Mahmoud A."/>
            <person name="Hajiyev E."/>
            <person name="Babayeva S."/>
            <person name="Izzatullayeva V."/>
            <person name="Mammadov A."/>
            <person name="Mammadov A."/>
            <person name="Sharifova S."/>
            <person name="Ojaghi J."/>
            <person name="Eynullazada K."/>
            <person name="Bayramov B."/>
            <person name="Abdulazimova A."/>
            <person name="Shahmuradov I."/>
        </authorList>
    </citation>
    <scope>NUCLEOTIDE SEQUENCE [LARGE SCALE GENOMIC DNA]</scope>
    <source>
        <strain evidence="17">AG2017</strain>
        <strain evidence="19">cv. AG2017</strain>
        <tissue evidence="17">Leaf</tissue>
    </source>
</reference>
<dbReference type="PROSITE" id="PS00108">
    <property type="entry name" value="PROTEIN_KINASE_ST"/>
    <property type="match status" value="1"/>
</dbReference>
<dbReference type="InterPro" id="IPR000719">
    <property type="entry name" value="Prot_kinase_dom"/>
</dbReference>
<evidence type="ECO:0000256" key="12">
    <source>
        <dbReference type="ARBA" id="ARBA00023170"/>
    </source>
</evidence>
<evidence type="ECO:0000256" key="1">
    <source>
        <dbReference type="ARBA" id="ARBA00004251"/>
    </source>
</evidence>
<dbReference type="GeneID" id="116189427"/>
<dbReference type="Gene3D" id="3.30.200.20">
    <property type="entry name" value="Phosphorylase Kinase, domain 1"/>
    <property type="match status" value="1"/>
</dbReference>
<dbReference type="STRING" id="22663.A0A218VUB8"/>
<dbReference type="InterPro" id="IPR011009">
    <property type="entry name" value="Kinase-like_dom_sf"/>
</dbReference>
<dbReference type="GO" id="GO:0004672">
    <property type="term" value="F:protein kinase activity"/>
    <property type="evidence" value="ECO:0007669"/>
    <property type="project" value="InterPro"/>
</dbReference>
<dbReference type="PROSITE" id="PS50011">
    <property type="entry name" value="PROTEIN_KINASE_DOM"/>
    <property type="match status" value="1"/>
</dbReference>
<dbReference type="OrthoDB" id="4062651at2759"/>
<evidence type="ECO:0000256" key="5">
    <source>
        <dbReference type="ARBA" id="ARBA00022692"/>
    </source>
</evidence>
<dbReference type="Proteomes" id="UP000197138">
    <property type="component" value="Unassembled WGS sequence"/>
</dbReference>
<evidence type="ECO:0000256" key="9">
    <source>
        <dbReference type="ARBA" id="ARBA00022840"/>
    </source>
</evidence>
<keyword evidence="12" id="KW-0675">Receptor</keyword>
<dbReference type="InterPro" id="IPR001245">
    <property type="entry name" value="Ser-Thr/Tyr_kinase_cat_dom"/>
</dbReference>
<dbReference type="InterPro" id="IPR051824">
    <property type="entry name" value="LRR_Rcpt-Like_S/T_Kinase"/>
</dbReference>
<evidence type="ECO:0000313" key="18">
    <source>
        <dbReference type="Proteomes" id="UP000197138"/>
    </source>
</evidence>
<keyword evidence="5 14" id="KW-0812">Transmembrane</keyword>
<keyword evidence="9" id="KW-0067">ATP-binding</keyword>
<accession>A0A218VUB8</accession>
<reference evidence="18" key="1">
    <citation type="journal article" date="2017" name="Plant J.">
        <title>The pomegranate (Punica granatum L.) genome and the genomics of punicalagin biosynthesis.</title>
        <authorList>
            <person name="Qin G."/>
            <person name="Xu C."/>
            <person name="Ming R."/>
            <person name="Tang H."/>
            <person name="Guyot R."/>
            <person name="Kramer E.M."/>
            <person name="Hu Y."/>
            <person name="Yi X."/>
            <person name="Qi Y."/>
            <person name="Xu X."/>
            <person name="Gao Z."/>
            <person name="Pan H."/>
            <person name="Jian J."/>
            <person name="Tian Y."/>
            <person name="Yue Z."/>
            <person name="Xu Y."/>
        </authorList>
    </citation>
    <scope>NUCLEOTIDE SEQUENCE [LARGE SCALE GENOMIC DNA]</scope>
    <source>
        <strain evidence="18">cv. Dabenzi</strain>
    </source>
</reference>
<evidence type="ECO:0000259" key="15">
    <source>
        <dbReference type="PROSITE" id="PS50011"/>
    </source>
</evidence>
<reference evidence="16" key="2">
    <citation type="submission" date="2017-06" db="EMBL/GenBank/DDBJ databases">
        <title>The pomegranate genome and the genomics of punicalagin biosynthesis.</title>
        <authorList>
            <person name="Xu C."/>
        </authorList>
    </citation>
    <scope>NUCLEOTIDE SEQUENCE [LARGE SCALE GENOMIC DNA]</scope>
    <source>
        <tissue evidence="16">Fresh leaf</tissue>
    </source>
</reference>
<dbReference type="SMART" id="SM00220">
    <property type="entry name" value="S_TKc"/>
    <property type="match status" value="1"/>
</dbReference>
<dbReference type="GO" id="GO:0030246">
    <property type="term" value="F:carbohydrate binding"/>
    <property type="evidence" value="ECO:0007669"/>
    <property type="project" value="UniProtKB-KW"/>
</dbReference>
<protein>
    <recommendedName>
        <fullName evidence="15">Protein kinase domain-containing protein</fullName>
    </recommendedName>
</protein>
<name>A0A218VUB8_PUNGR</name>
<evidence type="ECO:0000256" key="2">
    <source>
        <dbReference type="ARBA" id="ARBA00008536"/>
    </source>
</evidence>
<keyword evidence="11 14" id="KW-0472">Membrane</keyword>
<keyword evidence="4" id="KW-1003">Cell membrane</keyword>